<keyword evidence="1 4" id="KW-0540">Nuclease</keyword>
<evidence type="ECO:0000259" key="5">
    <source>
        <dbReference type="SMART" id="SM00535"/>
    </source>
</evidence>
<dbReference type="PANTHER" id="PTHR34276">
    <property type="entry name" value="MINI-RIBONUCLEASE 3"/>
    <property type="match status" value="1"/>
</dbReference>
<dbReference type="GO" id="GO:0005737">
    <property type="term" value="C:cytoplasm"/>
    <property type="evidence" value="ECO:0007669"/>
    <property type="project" value="UniProtKB-SubCell"/>
</dbReference>
<proteinExistence type="inferred from homology"/>
<dbReference type="InterPro" id="IPR036389">
    <property type="entry name" value="RNase_III_sf"/>
</dbReference>
<evidence type="ECO:0000256" key="3">
    <source>
        <dbReference type="ARBA" id="ARBA00022801"/>
    </source>
</evidence>
<dbReference type="Pfam" id="PF00636">
    <property type="entry name" value="Ribonuclease_3"/>
    <property type="match status" value="1"/>
</dbReference>
<keyword evidence="2 4" id="KW-0255">Endonuclease</keyword>
<evidence type="ECO:0000313" key="7">
    <source>
        <dbReference type="Proteomes" id="UP000295008"/>
    </source>
</evidence>
<dbReference type="InterPro" id="IPR000999">
    <property type="entry name" value="RNase_III_dom"/>
</dbReference>
<gene>
    <name evidence="4" type="primary">mrnC</name>
    <name evidence="6" type="ORF">EDC14_1004238</name>
</gene>
<comment type="subcellular location">
    <subcellularLocation>
        <location evidence="4">Cytoplasm</location>
    </subcellularLocation>
</comment>
<keyword evidence="4" id="KW-0698">rRNA processing</keyword>
<dbReference type="Gene3D" id="1.10.1520.10">
    <property type="entry name" value="Ribonuclease III domain"/>
    <property type="match status" value="1"/>
</dbReference>
<keyword evidence="7" id="KW-1185">Reference proteome</keyword>
<dbReference type="EC" id="3.1.26.-" evidence="4"/>
<dbReference type="Proteomes" id="UP000295008">
    <property type="component" value="Unassembled WGS sequence"/>
</dbReference>
<name>A0A4R1S679_HYDET</name>
<feature type="domain" description="RNase III" evidence="5">
    <location>
        <begin position="3"/>
        <end position="140"/>
    </location>
</feature>
<keyword evidence="3 4" id="KW-0378">Hydrolase</keyword>
<dbReference type="GO" id="GO:0006364">
    <property type="term" value="P:rRNA processing"/>
    <property type="evidence" value="ECO:0007669"/>
    <property type="project" value="UniProtKB-UniRule"/>
</dbReference>
<comment type="function">
    <text evidence="4">Involved in correct processing of both the 5' and 3' ends of 23S rRNA precursor. Processes 30S rRNA precursor transcript even in absence of ribonuclease 3 (Rnc); Rnc processes 30S rRNA into smaller rRNA precursors.</text>
</comment>
<evidence type="ECO:0000256" key="1">
    <source>
        <dbReference type="ARBA" id="ARBA00022722"/>
    </source>
</evidence>
<dbReference type="HAMAP" id="MF_01468">
    <property type="entry name" value="RNase_Mini_III"/>
    <property type="match status" value="1"/>
</dbReference>
<dbReference type="GO" id="GO:0004525">
    <property type="term" value="F:ribonuclease III activity"/>
    <property type="evidence" value="ECO:0007669"/>
    <property type="project" value="InterPro"/>
</dbReference>
<dbReference type="GO" id="GO:0019843">
    <property type="term" value="F:rRNA binding"/>
    <property type="evidence" value="ECO:0007669"/>
    <property type="project" value="UniProtKB-UniRule"/>
</dbReference>
<keyword evidence="4" id="KW-0963">Cytoplasm</keyword>
<dbReference type="SMART" id="SM00535">
    <property type="entry name" value="RIBOc"/>
    <property type="match status" value="1"/>
</dbReference>
<evidence type="ECO:0000313" key="6">
    <source>
        <dbReference type="EMBL" id="TCL74300.1"/>
    </source>
</evidence>
<comment type="subunit">
    <text evidence="4">Homodimer.</text>
</comment>
<accession>A0A4R1S679</accession>
<keyword evidence="4" id="KW-0690">Ribosome biogenesis</keyword>
<dbReference type="PANTHER" id="PTHR34276:SF1">
    <property type="entry name" value="MINI-RIBONUCLEASE 3"/>
    <property type="match status" value="1"/>
</dbReference>
<comment type="caution">
    <text evidence="6">The sequence shown here is derived from an EMBL/GenBank/DDBJ whole genome shotgun (WGS) entry which is preliminary data.</text>
</comment>
<dbReference type="RefSeq" id="WP_132013282.1">
    <property type="nucleotide sequence ID" value="NZ_SLUN01000004.1"/>
</dbReference>
<dbReference type="InterPro" id="IPR008226">
    <property type="entry name" value="Mini3_fam"/>
</dbReference>
<comment type="similarity">
    <text evidence="4">Belongs to the MrnC RNase family.</text>
</comment>
<protein>
    <recommendedName>
        <fullName evidence="4">Mini-ribonuclease 3</fullName>
        <shortName evidence="4">Mini-3</shortName>
        <shortName evidence="4">Mini-RNase 3</shortName>
        <ecNumber evidence="4">3.1.26.-</ecNumber>
    </recommendedName>
    <alternativeName>
        <fullName evidence="4">Mini-RNase III</fullName>
        <shortName evidence="4">Mini-III</shortName>
    </alternativeName>
</protein>
<organism evidence="6 7">
    <name type="scientific">Hydrogenispora ethanolica</name>
    <dbReference type="NCBI Taxonomy" id="1082276"/>
    <lineage>
        <taxon>Bacteria</taxon>
        <taxon>Bacillati</taxon>
        <taxon>Bacillota</taxon>
        <taxon>Hydrogenispora</taxon>
    </lineage>
</organism>
<keyword evidence="4" id="KW-0699">rRNA-binding</keyword>
<dbReference type="PIRSF" id="PIRSF005520">
    <property type="entry name" value="UCP005520"/>
    <property type="match status" value="1"/>
</dbReference>
<comment type="cofactor">
    <cofactor evidence="4">
        <name>Mg(2+)</name>
        <dbReference type="ChEBI" id="CHEBI:18420"/>
    </cofactor>
</comment>
<evidence type="ECO:0000256" key="2">
    <source>
        <dbReference type="ARBA" id="ARBA00022759"/>
    </source>
</evidence>
<sequence length="142" mass="15924">MIELKFPNLTRVNPDELSPAVWAYIGDAVYELFVRHQLVSDGTAKTQQLHKKAIARVRASYQADLVRRLEPLLSEREQEIVRRGRNVKSGHVPSGSDVLTYRYSTAFEALLGYLYLSGSLDRLEEILELVGAAHEGANDVKG</sequence>
<dbReference type="AlphaFoldDB" id="A0A4R1S679"/>
<dbReference type="SUPFAM" id="SSF69065">
    <property type="entry name" value="RNase III domain-like"/>
    <property type="match status" value="1"/>
</dbReference>
<keyword evidence="4" id="KW-0460">Magnesium</keyword>
<reference evidence="6 7" key="1">
    <citation type="submission" date="2019-03" db="EMBL/GenBank/DDBJ databases">
        <title>Genomic Encyclopedia of Type Strains, Phase IV (KMG-IV): sequencing the most valuable type-strain genomes for metagenomic binning, comparative biology and taxonomic classification.</title>
        <authorList>
            <person name="Goeker M."/>
        </authorList>
    </citation>
    <scope>NUCLEOTIDE SEQUENCE [LARGE SCALE GENOMIC DNA]</scope>
    <source>
        <strain evidence="6 7">LX-B</strain>
    </source>
</reference>
<evidence type="ECO:0000256" key="4">
    <source>
        <dbReference type="HAMAP-Rule" id="MF_01468"/>
    </source>
</evidence>
<dbReference type="OrthoDB" id="46571at2"/>
<dbReference type="EMBL" id="SLUN01000004">
    <property type="protein sequence ID" value="TCL74300.1"/>
    <property type="molecule type" value="Genomic_DNA"/>
</dbReference>
<feature type="active site" evidence="4">
    <location>
        <position position="27"/>
    </location>
</feature>
<keyword evidence="4" id="KW-0694">RNA-binding</keyword>